<feature type="compositionally biased region" description="Basic and acidic residues" evidence="1">
    <location>
        <begin position="27"/>
        <end position="64"/>
    </location>
</feature>
<sequence>MSTRIYKDYLEPCSSSEIPRSTLRRICQHETITEDETPADHLMHDSDESDNERWQHVIEEHEVSSDEVSQVGDQTSHESQHTVLEALTSSDDDVDTLQESMSSEADSESQEDINMDCSNDPFGNGVNGTWTDLWWPQVQHQGLRHY</sequence>
<feature type="compositionally biased region" description="Acidic residues" evidence="1">
    <location>
        <begin position="105"/>
        <end position="114"/>
    </location>
</feature>
<name>A0AAN8HPJ5_CHAGU</name>
<organism evidence="2 3">
    <name type="scientific">Champsocephalus gunnari</name>
    <name type="common">Mackerel icefish</name>
    <dbReference type="NCBI Taxonomy" id="52237"/>
    <lineage>
        <taxon>Eukaryota</taxon>
        <taxon>Metazoa</taxon>
        <taxon>Chordata</taxon>
        <taxon>Craniata</taxon>
        <taxon>Vertebrata</taxon>
        <taxon>Euteleostomi</taxon>
        <taxon>Actinopterygii</taxon>
        <taxon>Neopterygii</taxon>
        <taxon>Teleostei</taxon>
        <taxon>Neoteleostei</taxon>
        <taxon>Acanthomorphata</taxon>
        <taxon>Eupercaria</taxon>
        <taxon>Perciformes</taxon>
        <taxon>Notothenioidei</taxon>
        <taxon>Channichthyidae</taxon>
        <taxon>Champsocephalus</taxon>
    </lineage>
</organism>
<keyword evidence="3" id="KW-1185">Reference proteome</keyword>
<gene>
    <name evidence="2" type="ORF">CgunFtcFv8_020137</name>
</gene>
<evidence type="ECO:0000256" key="1">
    <source>
        <dbReference type="SAM" id="MobiDB-lite"/>
    </source>
</evidence>
<proteinExistence type="predicted"/>
<reference evidence="2 3" key="1">
    <citation type="journal article" date="2023" name="Mol. Biol. Evol.">
        <title>Genomics of Secondarily Temperate Adaptation in the Only Non-Antarctic Icefish.</title>
        <authorList>
            <person name="Rivera-Colon A.G."/>
            <person name="Rayamajhi N."/>
            <person name="Minhas B.F."/>
            <person name="Madrigal G."/>
            <person name="Bilyk K.T."/>
            <person name="Yoon V."/>
            <person name="Hune M."/>
            <person name="Gregory S."/>
            <person name="Cheng C.H.C."/>
            <person name="Catchen J.M."/>
        </authorList>
    </citation>
    <scope>NUCLEOTIDE SEQUENCE [LARGE SCALE GENOMIC DNA]</scope>
    <source>
        <tissue evidence="2">White muscle</tissue>
    </source>
</reference>
<accession>A0AAN8HPJ5</accession>
<dbReference type="Proteomes" id="UP001331515">
    <property type="component" value="Unassembled WGS sequence"/>
</dbReference>
<evidence type="ECO:0000313" key="3">
    <source>
        <dbReference type="Proteomes" id="UP001331515"/>
    </source>
</evidence>
<dbReference type="EMBL" id="JAURVH010001522">
    <property type="protein sequence ID" value="KAK5922912.1"/>
    <property type="molecule type" value="Genomic_DNA"/>
</dbReference>
<protein>
    <submittedName>
        <fullName evidence="2">Uncharacterized protein</fullName>
    </submittedName>
</protein>
<dbReference type="AlphaFoldDB" id="A0AAN8HPJ5"/>
<evidence type="ECO:0000313" key="2">
    <source>
        <dbReference type="EMBL" id="KAK5922912.1"/>
    </source>
</evidence>
<feature type="region of interest" description="Disordered" evidence="1">
    <location>
        <begin position="27"/>
        <end position="121"/>
    </location>
</feature>
<comment type="caution">
    <text evidence="2">The sequence shown here is derived from an EMBL/GenBank/DDBJ whole genome shotgun (WGS) entry which is preliminary data.</text>
</comment>